<dbReference type="Proteomes" id="UP000823934">
    <property type="component" value="Unassembled WGS sequence"/>
</dbReference>
<evidence type="ECO:0000256" key="1">
    <source>
        <dbReference type="SAM" id="SignalP"/>
    </source>
</evidence>
<keyword evidence="1" id="KW-0732">Signal</keyword>
<dbReference type="AlphaFoldDB" id="A0A9D1Q8Y6"/>
<accession>A0A9D1Q8Y6</accession>
<protein>
    <recommendedName>
        <fullName evidence="4">Lipoprotein</fullName>
    </recommendedName>
</protein>
<sequence>MNKLLKASIILGAASIIAACGDSLQKVEPTNQLFSMDISSHYQDVMDKRDVVTATRLEGTPAEHVTLLQAKNGDITKDLLYAVSLELPEGVTISLKEFEEVMNEQMDAINEIIDFKVSPVQGSDTQITYVAETRDNGQPYFEHCRIAVEKTITTICIGTTQDQQEAKNAIDSVIFTAL</sequence>
<dbReference type="EMBL" id="DXHP01000232">
    <property type="protein sequence ID" value="HIW07755.1"/>
    <property type="molecule type" value="Genomic_DNA"/>
</dbReference>
<comment type="caution">
    <text evidence="2">The sequence shown here is derived from an EMBL/GenBank/DDBJ whole genome shotgun (WGS) entry which is preliminary data.</text>
</comment>
<proteinExistence type="predicted"/>
<evidence type="ECO:0000313" key="2">
    <source>
        <dbReference type="EMBL" id="HIW07755.1"/>
    </source>
</evidence>
<gene>
    <name evidence="2" type="ORF">H9889_10615</name>
</gene>
<organism evidence="2 3">
    <name type="scientific">Candidatus Ignatzschineria merdigallinarum</name>
    <dbReference type="NCBI Taxonomy" id="2838621"/>
    <lineage>
        <taxon>Bacteria</taxon>
        <taxon>Pseudomonadati</taxon>
        <taxon>Pseudomonadota</taxon>
        <taxon>Gammaproteobacteria</taxon>
        <taxon>Cardiobacteriales</taxon>
        <taxon>Ignatzschineriaceae</taxon>
        <taxon>Ignatzschineria</taxon>
    </lineage>
</organism>
<reference evidence="2" key="1">
    <citation type="journal article" date="2021" name="PeerJ">
        <title>Extensive microbial diversity within the chicken gut microbiome revealed by metagenomics and culture.</title>
        <authorList>
            <person name="Gilroy R."/>
            <person name="Ravi A."/>
            <person name="Getino M."/>
            <person name="Pursley I."/>
            <person name="Horton D.L."/>
            <person name="Alikhan N.F."/>
            <person name="Baker D."/>
            <person name="Gharbi K."/>
            <person name="Hall N."/>
            <person name="Watson M."/>
            <person name="Adriaenssens E.M."/>
            <person name="Foster-Nyarko E."/>
            <person name="Jarju S."/>
            <person name="Secka A."/>
            <person name="Antonio M."/>
            <person name="Oren A."/>
            <person name="Chaudhuri R.R."/>
            <person name="La Ragione R."/>
            <person name="Hildebrand F."/>
            <person name="Pallen M.J."/>
        </authorList>
    </citation>
    <scope>NUCLEOTIDE SEQUENCE</scope>
    <source>
        <strain evidence="2">CHK160-9182</strain>
    </source>
</reference>
<name>A0A9D1Q8Y6_9GAMM</name>
<reference evidence="2" key="2">
    <citation type="submission" date="2021-04" db="EMBL/GenBank/DDBJ databases">
        <authorList>
            <person name="Gilroy R."/>
        </authorList>
    </citation>
    <scope>NUCLEOTIDE SEQUENCE</scope>
    <source>
        <strain evidence="2">CHK160-9182</strain>
    </source>
</reference>
<feature type="signal peptide" evidence="1">
    <location>
        <begin position="1"/>
        <end position="18"/>
    </location>
</feature>
<evidence type="ECO:0000313" key="3">
    <source>
        <dbReference type="Proteomes" id="UP000823934"/>
    </source>
</evidence>
<feature type="chain" id="PRO_5039133222" description="Lipoprotein" evidence="1">
    <location>
        <begin position="19"/>
        <end position="178"/>
    </location>
</feature>
<dbReference type="PROSITE" id="PS51257">
    <property type="entry name" value="PROKAR_LIPOPROTEIN"/>
    <property type="match status" value="1"/>
</dbReference>
<evidence type="ECO:0008006" key="4">
    <source>
        <dbReference type="Google" id="ProtNLM"/>
    </source>
</evidence>